<dbReference type="InterPro" id="IPR029787">
    <property type="entry name" value="Nucleotide_cyclase"/>
</dbReference>
<dbReference type="EMBL" id="QPII01000002">
    <property type="protein sequence ID" value="RCV90992.1"/>
    <property type="molecule type" value="Genomic_DNA"/>
</dbReference>
<keyword evidence="4" id="KW-0472">Membrane</keyword>
<reference evidence="6 7" key="1">
    <citation type="submission" date="2018-07" db="EMBL/GenBank/DDBJ databases">
        <title>Halomonas montanilacus sp. nov., isolated from Lake Pengyan on Tibetan Plateau.</title>
        <authorList>
            <person name="Lu H."/>
            <person name="Xing P."/>
            <person name="Wu Q."/>
        </authorList>
    </citation>
    <scope>NUCLEOTIDE SEQUENCE [LARGE SCALE GENOMIC DNA]</scope>
    <source>
        <strain evidence="6 7">PYC7W</strain>
    </source>
</reference>
<dbReference type="Pfam" id="PF00990">
    <property type="entry name" value="GGDEF"/>
    <property type="match status" value="1"/>
</dbReference>
<evidence type="ECO:0000313" key="7">
    <source>
        <dbReference type="Proteomes" id="UP000252405"/>
    </source>
</evidence>
<dbReference type="InterPro" id="IPR050469">
    <property type="entry name" value="Diguanylate_Cyclase"/>
</dbReference>
<dbReference type="FunFam" id="3.30.70.270:FF:000001">
    <property type="entry name" value="Diguanylate cyclase domain protein"/>
    <property type="match status" value="1"/>
</dbReference>
<dbReference type="PROSITE" id="PS50887">
    <property type="entry name" value="GGDEF"/>
    <property type="match status" value="1"/>
</dbReference>
<dbReference type="OrthoDB" id="9812260at2"/>
<keyword evidence="7" id="KW-1185">Reference proteome</keyword>
<evidence type="ECO:0000256" key="4">
    <source>
        <dbReference type="SAM" id="Phobius"/>
    </source>
</evidence>
<dbReference type="AlphaFoldDB" id="A0A368U4H3"/>
<comment type="cofactor">
    <cofactor evidence="1">
        <name>Mg(2+)</name>
        <dbReference type="ChEBI" id="CHEBI:18420"/>
    </cofactor>
</comment>
<protein>
    <recommendedName>
        <fullName evidence="2">diguanylate cyclase</fullName>
        <ecNumber evidence="2">2.7.7.65</ecNumber>
    </recommendedName>
</protein>
<dbReference type="SMART" id="SM00267">
    <property type="entry name" value="GGDEF"/>
    <property type="match status" value="1"/>
</dbReference>
<dbReference type="NCBIfam" id="TIGR00254">
    <property type="entry name" value="GGDEF"/>
    <property type="match status" value="1"/>
</dbReference>
<dbReference type="InterPro" id="IPR043128">
    <property type="entry name" value="Rev_trsase/Diguanyl_cyclase"/>
</dbReference>
<proteinExistence type="predicted"/>
<dbReference type="RefSeq" id="WP_114477634.1">
    <property type="nucleotide sequence ID" value="NZ_QPII01000002.1"/>
</dbReference>
<dbReference type="InterPro" id="IPR000160">
    <property type="entry name" value="GGDEF_dom"/>
</dbReference>
<comment type="caution">
    <text evidence="6">The sequence shown here is derived from an EMBL/GenBank/DDBJ whole genome shotgun (WGS) entry which is preliminary data.</text>
</comment>
<dbReference type="GO" id="GO:0052621">
    <property type="term" value="F:diguanylate cyclase activity"/>
    <property type="evidence" value="ECO:0007669"/>
    <property type="project" value="UniProtKB-EC"/>
</dbReference>
<dbReference type="PANTHER" id="PTHR45138">
    <property type="entry name" value="REGULATORY COMPONENTS OF SENSORY TRANSDUCTION SYSTEM"/>
    <property type="match status" value="1"/>
</dbReference>
<evidence type="ECO:0000313" key="6">
    <source>
        <dbReference type="EMBL" id="RCV90992.1"/>
    </source>
</evidence>
<evidence type="ECO:0000256" key="3">
    <source>
        <dbReference type="ARBA" id="ARBA00034247"/>
    </source>
</evidence>
<dbReference type="Gene3D" id="3.30.70.270">
    <property type="match status" value="1"/>
</dbReference>
<keyword evidence="4" id="KW-0812">Transmembrane</keyword>
<dbReference type="EC" id="2.7.7.65" evidence="2"/>
<evidence type="ECO:0000256" key="2">
    <source>
        <dbReference type="ARBA" id="ARBA00012528"/>
    </source>
</evidence>
<comment type="catalytic activity">
    <reaction evidence="3">
        <text>2 GTP = 3',3'-c-di-GMP + 2 diphosphate</text>
        <dbReference type="Rhea" id="RHEA:24898"/>
        <dbReference type="ChEBI" id="CHEBI:33019"/>
        <dbReference type="ChEBI" id="CHEBI:37565"/>
        <dbReference type="ChEBI" id="CHEBI:58805"/>
        <dbReference type="EC" id="2.7.7.65"/>
    </reaction>
</comment>
<sequence>MSQRQHRTLSWQLALGFTLLAGVCALTIGFYVVNARQHVGANYTALVADVVRAQQHPVLLRHTLDRLQESPERAPEERLGNLLWRIPQHINGVSHGLTRSQLDPAEYVPSLDTLHQAAAQLPELQNRVDELQAGVVPVELTRLGYEIENEMARAYSELNELIHVAAAEQRILMERLTWAIGALVLLVLIVVGGLMLALLRLHREREAVKRLSLVDELTGLGNRRYLKEAADRLHEQSLRNGKPLSIALLDLDLFKQLNDRLGHPTGDGVLKAFANAVQEETRQADIVSRIGGEEFCILMPDTSSEGAFEVAERIRHRIAGLTAPTLGASTMLTVSLGLATGQKQGSDFDSLYSRADKALYTAKANGRNCTRIA</sequence>
<dbReference type="CDD" id="cd01949">
    <property type="entry name" value="GGDEF"/>
    <property type="match status" value="1"/>
</dbReference>
<keyword evidence="4" id="KW-1133">Transmembrane helix</keyword>
<dbReference type="SUPFAM" id="SSF55073">
    <property type="entry name" value="Nucleotide cyclase"/>
    <property type="match status" value="1"/>
</dbReference>
<accession>A0A368U4H3</accession>
<gene>
    <name evidence="6" type="ORF">DU505_03625</name>
</gene>
<organism evidence="6 7">
    <name type="scientific">Billgrantia montanilacus</name>
    <dbReference type="NCBI Taxonomy" id="2282305"/>
    <lineage>
        <taxon>Bacteria</taxon>
        <taxon>Pseudomonadati</taxon>
        <taxon>Pseudomonadota</taxon>
        <taxon>Gammaproteobacteria</taxon>
        <taxon>Oceanospirillales</taxon>
        <taxon>Halomonadaceae</taxon>
        <taxon>Billgrantia</taxon>
    </lineage>
</organism>
<name>A0A368U4H3_9GAMM</name>
<dbReference type="GO" id="GO:0005886">
    <property type="term" value="C:plasma membrane"/>
    <property type="evidence" value="ECO:0007669"/>
    <property type="project" value="TreeGrafter"/>
</dbReference>
<evidence type="ECO:0000256" key="1">
    <source>
        <dbReference type="ARBA" id="ARBA00001946"/>
    </source>
</evidence>
<feature type="transmembrane region" description="Helical" evidence="4">
    <location>
        <begin position="178"/>
        <end position="201"/>
    </location>
</feature>
<dbReference type="GO" id="GO:1902201">
    <property type="term" value="P:negative regulation of bacterial-type flagellum-dependent cell motility"/>
    <property type="evidence" value="ECO:0007669"/>
    <property type="project" value="TreeGrafter"/>
</dbReference>
<dbReference type="Proteomes" id="UP000252405">
    <property type="component" value="Unassembled WGS sequence"/>
</dbReference>
<dbReference type="GO" id="GO:0043709">
    <property type="term" value="P:cell adhesion involved in single-species biofilm formation"/>
    <property type="evidence" value="ECO:0007669"/>
    <property type="project" value="TreeGrafter"/>
</dbReference>
<dbReference type="PANTHER" id="PTHR45138:SF9">
    <property type="entry name" value="DIGUANYLATE CYCLASE DGCM-RELATED"/>
    <property type="match status" value="1"/>
</dbReference>
<feature type="domain" description="GGDEF" evidence="5">
    <location>
        <begin position="242"/>
        <end position="373"/>
    </location>
</feature>
<evidence type="ECO:0000259" key="5">
    <source>
        <dbReference type="PROSITE" id="PS50887"/>
    </source>
</evidence>